<dbReference type="Gene3D" id="2.120.10.30">
    <property type="entry name" value="TolB, C-terminal domain"/>
    <property type="match status" value="3"/>
</dbReference>
<evidence type="ECO:0008006" key="3">
    <source>
        <dbReference type="Google" id="ProtNLM"/>
    </source>
</evidence>
<dbReference type="InterPro" id="IPR011042">
    <property type="entry name" value="6-blade_b-propeller_TolB-like"/>
</dbReference>
<proteinExistence type="predicted"/>
<keyword evidence="2" id="KW-1185">Reference proteome</keyword>
<dbReference type="AlphaFoldDB" id="A0A2I0BAK5"/>
<dbReference type="EMBL" id="KZ451900">
    <property type="protein sequence ID" value="PKA64834.1"/>
    <property type="molecule type" value="Genomic_DNA"/>
</dbReference>
<evidence type="ECO:0000313" key="1">
    <source>
        <dbReference type="EMBL" id="PKA64834.1"/>
    </source>
</evidence>
<protein>
    <recommendedName>
        <fullName evidence="3">Protein tolB</fullName>
    </recommendedName>
</protein>
<name>A0A2I0BAK5_9ASPA</name>
<evidence type="ECO:0000313" key="2">
    <source>
        <dbReference type="Proteomes" id="UP000236161"/>
    </source>
</evidence>
<dbReference type="PANTHER" id="PTHR32161">
    <property type="entry name" value="DPP6 N-TERMINAL DOMAIN-LIKE PROTEIN"/>
    <property type="match status" value="1"/>
</dbReference>
<reference evidence="1 2" key="1">
    <citation type="journal article" date="2017" name="Nature">
        <title>The Apostasia genome and the evolution of orchids.</title>
        <authorList>
            <person name="Zhang G.Q."/>
            <person name="Liu K.W."/>
            <person name="Li Z."/>
            <person name="Lohaus R."/>
            <person name="Hsiao Y.Y."/>
            <person name="Niu S.C."/>
            <person name="Wang J.Y."/>
            <person name="Lin Y.C."/>
            <person name="Xu Q."/>
            <person name="Chen L.J."/>
            <person name="Yoshida K."/>
            <person name="Fujiwara S."/>
            <person name="Wang Z.W."/>
            <person name="Zhang Y.Q."/>
            <person name="Mitsuda N."/>
            <person name="Wang M."/>
            <person name="Liu G.H."/>
            <person name="Pecoraro L."/>
            <person name="Huang H.X."/>
            <person name="Xiao X.J."/>
            <person name="Lin M."/>
            <person name="Wu X.Y."/>
            <person name="Wu W.L."/>
            <person name="Chen Y.Y."/>
            <person name="Chang S.B."/>
            <person name="Sakamoto S."/>
            <person name="Ohme-Takagi M."/>
            <person name="Yagi M."/>
            <person name="Zeng S.J."/>
            <person name="Shen C.Y."/>
            <person name="Yeh C.M."/>
            <person name="Luo Y.B."/>
            <person name="Tsai W.C."/>
            <person name="Van de Peer Y."/>
            <person name="Liu Z.J."/>
        </authorList>
    </citation>
    <scope>NUCLEOTIDE SEQUENCE [LARGE SCALE GENOMIC DNA]</scope>
    <source>
        <strain evidence="2">cv. Shenzhen</strain>
        <tissue evidence="1">Stem</tissue>
    </source>
</reference>
<dbReference type="OrthoDB" id="43744at2759"/>
<accession>A0A2I0BAK5</accession>
<dbReference type="SUPFAM" id="SSF82171">
    <property type="entry name" value="DPP6 N-terminal domain-like"/>
    <property type="match status" value="1"/>
</dbReference>
<dbReference type="STRING" id="1088818.A0A2I0BAK5"/>
<dbReference type="Pfam" id="PF07676">
    <property type="entry name" value="PD40"/>
    <property type="match status" value="2"/>
</dbReference>
<sequence>MGLYPNSRTLFHFDQSISAVRLMEPCGTIAFSTVGLPEYGFDVFSTLLPAEPAADLTERRHTDGASVNFNAQFADAGGDGVTFVSERTGSARLYMVGPIHGKPKPLPTNPDSLFHDRPTVKNRRLFYVSAHEPPPEPFKSWSAVYLTRLDTEETVRLTPTGVVDFSPAVSESGELVAVASYGSRPWKGDFRDLETEIIVFRVSDPSRRTVVSGRGGWPSFAGNSTIFFHRKAEDGWWSIYRIDLPENLDNLAGEEDNARRITPPGVHALTPAAAHDGKRIGVATRRKGKNFRHIELFDLESERFEPITERLNPNLHHYNPFFSPDSARLGYHRFRGESDERVPHLQPVISPVANLRMIRYNGTFASFSPDSEFIAINGDFNKSPGLMILRSDGSRRWTVLKSPAMFYTSWSPAEKGVIFTSIGPIFESSKTTVEIARVSFDPSDLTADRDEIAADLKILTRSSAGNNAFPSCSPDGKHIVFRSGRSGQKNLYILDAINGEQSSGGGIRRLTEGDWVDTMPSWSPDGELIAFSSNRHNPTNPEAFSIFLVRPDGSDLRRVHVVGPPGSSDVDRERINHVCFSPDSKWLLFTANLASVSAETVSMPNQFQPYGDLWTCRLDGTRLTRLTCNAYENGTPAWHGDCGVPDIGSLSLVSNVGEKLRGPRDEPLWLTCDV</sequence>
<organism evidence="1 2">
    <name type="scientific">Apostasia shenzhenica</name>
    <dbReference type="NCBI Taxonomy" id="1088818"/>
    <lineage>
        <taxon>Eukaryota</taxon>
        <taxon>Viridiplantae</taxon>
        <taxon>Streptophyta</taxon>
        <taxon>Embryophyta</taxon>
        <taxon>Tracheophyta</taxon>
        <taxon>Spermatophyta</taxon>
        <taxon>Magnoliopsida</taxon>
        <taxon>Liliopsida</taxon>
        <taxon>Asparagales</taxon>
        <taxon>Orchidaceae</taxon>
        <taxon>Apostasioideae</taxon>
        <taxon>Apostasia</taxon>
    </lineage>
</organism>
<dbReference type="InterPro" id="IPR011659">
    <property type="entry name" value="WD40"/>
</dbReference>
<gene>
    <name evidence="1" type="ORF">AXF42_Ash016865</name>
</gene>
<dbReference type="PANTHER" id="PTHR32161:SF9">
    <property type="entry name" value="TOLB PROTEIN-LIKE PROTEIN"/>
    <property type="match status" value="1"/>
</dbReference>
<dbReference type="Proteomes" id="UP000236161">
    <property type="component" value="Unassembled WGS sequence"/>
</dbReference>